<dbReference type="Gene3D" id="3.40.50.150">
    <property type="entry name" value="Vaccinia Virus protein VP39"/>
    <property type="match status" value="1"/>
</dbReference>
<proteinExistence type="predicted"/>
<name>A0A7K0DHV4_9NOCA</name>
<protein>
    <recommendedName>
        <fullName evidence="3">S-adenosyl methyltransferase</fullName>
    </recommendedName>
</protein>
<dbReference type="InterPro" id="IPR006764">
    <property type="entry name" value="SAM_dep_MeTrfase_SAV2177_type"/>
</dbReference>
<dbReference type="Pfam" id="PF04672">
    <property type="entry name" value="Methyltransf_19"/>
    <property type="match status" value="1"/>
</dbReference>
<dbReference type="EMBL" id="WEGI01000002">
    <property type="protein sequence ID" value="MQY25279.1"/>
    <property type="molecule type" value="Genomic_DNA"/>
</dbReference>
<comment type="caution">
    <text evidence="1">The sequence shown here is derived from an EMBL/GenBank/DDBJ whole genome shotgun (WGS) entry which is preliminary data.</text>
</comment>
<keyword evidence="2" id="KW-1185">Reference proteome</keyword>
<organism evidence="1 2">
    <name type="scientific">Nocardia aurantia</name>
    <dbReference type="NCBI Taxonomy" id="2585199"/>
    <lineage>
        <taxon>Bacteria</taxon>
        <taxon>Bacillati</taxon>
        <taxon>Actinomycetota</taxon>
        <taxon>Actinomycetes</taxon>
        <taxon>Mycobacteriales</taxon>
        <taxon>Nocardiaceae</taxon>
        <taxon>Nocardia</taxon>
    </lineage>
</organism>
<evidence type="ECO:0000313" key="2">
    <source>
        <dbReference type="Proteomes" id="UP000431401"/>
    </source>
</evidence>
<dbReference type="InterPro" id="IPR029063">
    <property type="entry name" value="SAM-dependent_MTases_sf"/>
</dbReference>
<dbReference type="PIRSF" id="PIRSF017393">
    <property type="entry name" value="MTase_SAV2177"/>
    <property type="match status" value="1"/>
</dbReference>
<reference evidence="1 2" key="1">
    <citation type="submission" date="2019-10" db="EMBL/GenBank/DDBJ databases">
        <title>Nocardia macrotermitis sp. nov. and Nocardia aurantia sp. nov., isolated from the gut of fungus growing-termite Macrotermes natalensis.</title>
        <authorList>
            <person name="Benndorf R."/>
            <person name="Schwitalla J."/>
            <person name="Martin K."/>
            <person name="De Beer W."/>
            <person name="Kaster A.-K."/>
            <person name="Vollmers J."/>
            <person name="Poulsen M."/>
            <person name="Beemelmanns C."/>
        </authorList>
    </citation>
    <scope>NUCLEOTIDE SEQUENCE [LARGE SCALE GENOMIC DNA]</scope>
    <source>
        <strain evidence="1 2">RB56</strain>
    </source>
</reference>
<dbReference type="AlphaFoldDB" id="A0A7K0DHV4"/>
<dbReference type="RefSeq" id="WP_227837171.1">
    <property type="nucleotide sequence ID" value="NZ_WEGI01000002.1"/>
</dbReference>
<gene>
    <name evidence="1" type="ORF">NRB56_08350</name>
</gene>
<accession>A0A7K0DHV4</accession>
<dbReference type="SUPFAM" id="SSF53335">
    <property type="entry name" value="S-adenosyl-L-methionine-dependent methyltransferases"/>
    <property type="match status" value="1"/>
</dbReference>
<evidence type="ECO:0000313" key="1">
    <source>
        <dbReference type="EMBL" id="MQY25279.1"/>
    </source>
</evidence>
<evidence type="ECO:0008006" key="3">
    <source>
        <dbReference type="Google" id="ProtNLM"/>
    </source>
</evidence>
<dbReference type="Proteomes" id="UP000431401">
    <property type="component" value="Unassembled WGS sequence"/>
</dbReference>
<sequence length="276" mass="30835">MGDNEFESQPREIDASRPSSARLYHYYLSGEAVFEIDKIFAERIFEIAPYADLFAHNNRSFLQRAVKYMVGQGIQQFLDIGSGLPTVGNTHEVARSVLPGARVVYVDNDLEAVNRSHELLNAQGALDTTAILDADLRRPEAILDHPTTRRLLDWDQPIGLLLCSVWPFVPDEFQPRKVMATLRDRLPSGSYVAMTHATTDGLDQETIDRGDEVTDVYAKTSDPLTYRSRAEFGALFDGFEFVEPGIVYAPEWHPDGPVDTEDASFDSNLAAVGRKP</sequence>